<feature type="domain" description="L-erythro-3,5-diaminohexanoate dehydrogenase N-terminal" evidence="1">
    <location>
        <begin position="9"/>
        <end position="160"/>
    </location>
</feature>
<accession>A0ABT9VW33</accession>
<evidence type="ECO:0000313" key="2">
    <source>
        <dbReference type="EMBL" id="MDQ0165095.1"/>
    </source>
</evidence>
<dbReference type="RefSeq" id="WP_307391690.1">
    <property type="nucleotide sequence ID" value="NZ_BAAADK010000010.1"/>
</dbReference>
<dbReference type="EMBL" id="JAUSTY010000003">
    <property type="protein sequence ID" value="MDQ0165095.1"/>
    <property type="molecule type" value="Genomic_DNA"/>
</dbReference>
<evidence type="ECO:0000313" key="3">
    <source>
        <dbReference type="Proteomes" id="UP001235840"/>
    </source>
</evidence>
<dbReference type="Proteomes" id="UP001235840">
    <property type="component" value="Unassembled WGS sequence"/>
</dbReference>
<name>A0ABT9VW33_9BACI</name>
<gene>
    <name evidence="2" type="ORF">J2S11_000995</name>
</gene>
<dbReference type="Pfam" id="PF26370">
    <property type="entry name" value="KDD_N"/>
    <property type="match status" value="1"/>
</dbReference>
<dbReference type="EC" id="1.4.1.11" evidence="2"/>
<organism evidence="2 3">
    <name type="scientific">Caldalkalibacillus horti</name>
    <dbReference type="NCBI Taxonomy" id="77523"/>
    <lineage>
        <taxon>Bacteria</taxon>
        <taxon>Bacillati</taxon>
        <taxon>Bacillota</taxon>
        <taxon>Bacilli</taxon>
        <taxon>Bacillales</taxon>
        <taxon>Bacillaceae</taxon>
        <taxon>Caldalkalibacillus</taxon>
    </lineage>
</organism>
<proteinExistence type="predicted"/>
<comment type="caution">
    <text evidence="2">The sequence shown here is derived from an EMBL/GenBank/DDBJ whole genome shotgun (WGS) entry which is preliminary data.</text>
</comment>
<dbReference type="Gene3D" id="3.90.180.10">
    <property type="entry name" value="Medium-chain alcohol dehydrogenases, catalytic domain"/>
    <property type="match status" value="1"/>
</dbReference>
<evidence type="ECO:0000259" key="1">
    <source>
        <dbReference type="Pfam" id="PF26370"/>
    </source>
</evidence>
<dbReference type="SUPFAM" id="SSF51735">
    <property type="entry name" value="NAD(P)-binding Rossmann-fold domains"/>
    <property type="match status" value="1"/>
</dbReference>
<keyword evidence="3" id="KW-1185">Reference proteome</keyword>
<dbReference type="InterPro" id="IPR058932">
    <property type="entry name" value="KDD_N"/>
</dbReference>
<protein>
    <submittedName>
        <fullName evidence="2">L-erythro-3,5-diaminohexanoate dehydrogenase</fullName>
        <ecNumber evidence="2">1.4.1.11</ecNumber>
    </submittedName>
</protein>
<sequence>MKGQKYGCHRVLEPANSLPQPAQTLNPDLPIYDNELLINVERLNIDSASFLQLKSTANHHEVHSNEKHIADQILAIVRERGKLHNPVTGSGGMLIGTVKEKGRHYPSEKLKIGERIASLISLTLTPLYIEEILSVDLDTAQVEVKGHAILFESSPYAVLPQDIPEALALGALDVCGAPAQVQQLVKEGDTVLVLGAGGKSGLLATYQAKKSVGEQGRVIAVEYGEESCASLRKLKLADEVLQADATQAMELYDKVVSATTGMLADVVINCVNVPHTEMTSILCTKEGGITYFFSMATSFTAAALGAEGVGKDIQLMIGNGYTRGHAELTLGLLRESQSLQEYMLGKYVNYPPLNTKGI</sequence>
<dbReference type="GO" id="GO:0047124">
    <property type="term" value="F:L-erythro-3,5-diaminohexanoate dehydrogenase activity"/>
    <property type="evidence" value="ECO:0007669"/>
    <property type="project" value="UniProtKB-EC"/>
</dbReference>
<dbReference type="InterPro" id="IPR036291">
    <property type="entry name" value="NAD(P)-bd_dom_sf"/>
</dbReference>
<dbReference type="Gene3D" id="3.40.50.720">
    <property type="entry name" value="NAD(P)-binding Rossmann-like Domain"/>
    <property type="match status" value="1"/>
</dbReference>
<reference evidence="2 3" key="1">
    <citation type="submission" date="2023-07" db="EMBL/GenBank/DDBJ databases">
        <title>Genomic Encyclopedia of Type Strains, Phase IV (KMG-IV): sequencing the most valuable type-strain genomes for metagenomic binning, comparative biology and taxonomic classification.</title>
        <authorList>
            <person name="Goeker M."/>
        </authorList>
    </citation>
    <scope>NUCLEOTIDE SEQUENCE [LARGE SCALE GENOMIC DNA]</scope>
    <source>
        <strain evidence="2 3">DSM 12751</strain>
    </source>
</reference>
<keyword evidence="2" id="KW-0560">Oxidoreductase</keyword>